<dbReference type="InterPro" id="IPR017871">
    <property type="entry name" value="ABC_transporter-like_CS"/>
</dbReference>
<comment type="similarity">
    <text evidence="1">Belongs to the ABC transporter superfamily.</text>
</comment>
<organism evidence="9 10">
    <name type="scientific">Planotetraspora kaengkrachanensis</name>
    <dbReference type="NCBI Taxonomy" id="575193"/>
    <lineage>
        <taxon>Bacteria</taxon>
        <taxon>Bacillati</taxon>
        <taxon>Actinomycetota</taxon>
        <taxon>Actinomycetes</taxon>
        <taxon>Streptosporangiales</taxon>
        <taxon>Streptosporangiaceae</taxon>
        <taxon>Planotetraspora</taxon>
    </lineage>
</organism>
<gene>
    <name evidence="9" type="ORF">Pka01_29740</name>
</gene>
<dbReference type="Gene3D" id="3.40.50.300">
    <property type="entry name" value="P-loop containing nucleotide triphosphate hydrolases"/>
    <property type="match status" value="1"/>
</dbReference>
<proteinExistence type="inferred from homology"/>
<keyword evidence="5 9" id="KW-0067">ATP-binding</keyword>
<evidence type="ECO:0000259" key="8">
    <source>
        <dbReference type="PROSITE" id="PS50893"/>
    </source>
</evidence>
<dbReference type="InterPro" id="IPR000383">
    <property type="entry name" value="Xaa-Pro-like_dom"/>
</dbReference>
<keyword evidence="7" id="KW-1133">Transmembrane helix</keyword>
<dbReference type="InterPro" id="IPR003439">
    <property type="entry name" value="ABC_transporter-like_ATP-bd"/>
</dbReference>
<evidence type="ECO:0000256" key="3">
    <source>
        <dbReference type="ARBA" id="ARBA00022741"/>
    </source>
</evidence>
<keyword evidence="7" id="KW-0472">Membrane</keyword>
<keyword evidence="4" id="KW-0378">Hydrolase</keyword>
<keyword evidence="10" id="KW-1185">Reference proteome</keyword>
<keyword evidence="3" id="KW-0547">Nucleotide-binding</keyword>
<dbReference type="GO" id="GO:0005524">
    <property type="term" value="F:ATP binding"/>
    <property type="evidence" value="ECO:0007669"/>
    <property type="project" value="UniProtKB-KW"/>
</dbReference>
<dbReference type="PROSITE" id="PS00211">
    <property type="entry name" value="ABC_TRANSPORTER_1"/>
    <property type="match status" value="1"/>
</dbReference>
<sequence length="872" mass="90279">MTFPGGRRALTAVVALVLVVVGGLTWALWPSGEPVRGQDTAISVVDGPGDDQRVTLDATFFPPATGGKAPAVLLAHGFGGSKQSVRDLAVRLAGRGYAVLTWSARGFGRSTGEIALNSPDYEVKDVRQLVDWLAKRPEVRLDGAGDPRVGIAGGSYGGAIALMTAAYDSRIDAIAPEITWNDLADSLFPDAGGNGPMNGVFKKMWAGIFFSSGGSGLAPDGGLDAQSLAGLSGGPAPARALTPQQVQCGRFLPAICDMYQTVAATGRATPEAISLLRRSSPSSVPDKIRIPTLLIQGQRDSLFPLGQADANARQIAATGAPVEVAWINGGHDGGDSEPDWVFDRTAGWFDRWLKNGPGSTASGAGTGAASAAAGPAGGAAFTVSRDGGRDPGTRQSVLVHATANGYPGLSGTSDTKVRLSGPEQQIANPPGGSPASISSVPGFGGLLRSSGGLGVSLDIPGQAATFESAPLAAPTNVTGSATVQIKVYGTGEATLFAKLYDSSGGPVAVLPSSLVAPFRVTATEEGTPVTVTLPAIDRAFDAGHRMRVVISATDLGFSTPAEPAVYRIGLASPELTVPADPALITPATGPAWWIWALPLAATLIAVVLVLTRRARPAGSAGDRPDLAEVPLVITGLGKRYRNGEKAVDDLSFRVERGQVLGLLGPNGAGKTTTMRMLMGLILPDEGEIRIFGHPVVPGAPVLSRLGSFVEGPGFLPHLSGRANLELYWQATGRPAEDAHVEEALEIAGLGAALERAVRTYSQGMRQRLAIAQAMLGLPDLLVLDEPTNGLDPPQIAEMRKVLKAYAQHGRTVIVSSHLLGEVEQTCSHVVVMHRGRLVSEGPVDGLLGTSASHNGSRHRLEDVFLDLIGESR</sequence>
<name>A0A8J3PS39_9ACTN</name>
<dbReference type="Gene3D" id="3.40.50.1820">
    <property type="entry name" value="alpha/beta hydrolase"/>
    <property type="match status" value="1"/>
</dbReference>
<dbReference type="EMBL" id="BONV01000010">
    <property type="protein sequence ID" value="GIG79847.1"/>
    <property type="molecule type" value="Genomic_DNA"/>
</dbReference>
<keyword evidence="2" id="KW-0813">Transport</keyword>
<evidence type="ECO:0000256" key="1">
    <source>
        <dbReference type="ARBA" id="ARBA00005417"/>
    </source>
</evidence>
<protein>
    <submittedName>
        <fullName evidence="9">ABC transporter ATP-binding protein</fullName>
    </submittedName>
</protein>
<dbReference type="GO" id="GO:0008239">
    <property type="term" value="F:dipeptidyl-peptidase activity"/>
    <property type="evidence" value="ECO:0007669"/>
    <property type="project" value="InterPro"/>
</dbReference>
<evidence type="ECO:0000313" key="9">
    <source>
        <dbReference type="EMBL" id="GIG79847.1"/>
    </source>
</evidence>
<dbReference type="Pfam" id="PF08530">
    <property type="entry name" value="PepX_C"/>
    <property type="match status" value="1"/>
</dbReference>
<dbReference type="SMART" id="SM00939">
    <property type="entry name" value="PepX_C"/>
    <property type="match status" value="1"/>
</dbReference>
<dbReference type="Proteomes" id="UP000630097">
    <property type="component" value="Unassembled WGS sequence"/>
</dbReference>
<evidence type="ECO:0000256" key="2">
    <source>
        <dbReference type="ARBA" id="ARBA00022448"/>
    </source>
</evidence>
<dbReference type="InterPro" id="IPR008979">
    <property type="entry name" value="Galactose-bd-like_sf"/>
</dbReference>
<dbReference type="InterPro" id="IPR027417">
    <property type="entry name" value="P-loop_NTPase"/>
</dbReference>
<dbReference type="RefSeq" id="WP_203883270.1">
    <property type="nucleotide sequence ID" value="NZ_BAABHH010000004.1"/>
</dbReference>
<dbReference type="GO" id="GO:0016887">
    <property type="term" value="F:ATP hydrolysis activity"/>
    <property type="evidence" value="ECO:0007669"/>
    <property type="project" value="InterPro"/>
</dbReference>
<dbReference type="SUPFAM" id="SSF53474">
    <property type="entry name" value="alpha/beta-Hydrolases"/>
    <property type="match status" value="1"/>
</dbReference>
<feature type="transmembrane region" description="Helical" evidence="7">
    <location>
        <begin position="592"/>
        <end position="610"/>
    </location>
</feature>
<reference evidence="9 10" key="1">
    <citation type="submission" date="2021-01" db="EMBL/GenBank/DDBJ databases">
        <title>Whole genome shotgun sequence of Planotetraspora kaengkrachanensis NBRC 104272.</title>
        <authorList>
            <person name="Komaki H."/>
            <person name="Tamura T."/>
        </authorList>
    </citation>
    <scope>NUCLEOTIDE SEQUENCE [LARGE SCALE GENOMIC DNA]</scope>
    <source>
        <strain evidence="9 10">NBRC 104272</strain>
    </source>
</reference>
<evidence type="ECO:0000256" key="5">
    <source>
        <dbReference type="ARBA" id="ARBA00022840"/>
    </source>
</evidence>
<dbReference type="InterPro" id="IPR029058">
    <property type="entry name" value="AB_hydrolase_fold"/>
</dbReference>
<dbReference type="SUPFAM" id="SSF52540">
    <property type="entry name" value="P-loop containing nucleoside triphosphate hydrolases"/>
    <property type="match status" value="1"/>
</dbReference>
<keyword evidence="7" id="KW-0812">Transmembrane</keyword>
<dbReference type="Pfam" id="PF00005">
    <property type="entry name" value="ABC_tran"/>
    <property type="match status" value="1"/>
</dbReference>
<dbReference type="InterPro" id="IPR013736">
    <property type="entry name" value="Xaa-Pro_dipept_C"/>
</dbReference>
<dbReference type="PANTHER" id="PTHR43335">
    <property type="entry name" value="ABC TRANSPORTER, ATP-BINDING PROTEIN"/>
    <property type="match status" value="1"/>
</dbReference>
<comment type="caution">
    <text evidence="9">The sequence shown here is derived from an EMBL/GenBank/DDBJ whole genome shotgun (WGS) entry which is preliminary data.</text>
</comment>
<feature type="region of interest" description="Disordered" evidence="6">
    <location>
        <begin position="360"/>
        <end position="434"/>
    </location>
</feature>
<dbReference type="AlphaFoldDB" id="A0A8J3PS39"/>
<dbReference type="InterPro" id="IPR003593">
    <property type="entry name" value="AAA+_ATPase"/>
</dbReference>
<dbReference type="Gene3D" id="2.60.120.260">
    <property type="entry name" value="Galactose-binding domain-like"/>
    <property type="match status" value="1"/>
</dbReference>
<dbReference type="PROSITE" id="PS50893">
    <property type="entry name" value="ABC_TRANSPORTER_2"/>
    <property type="match status" value="1"/>
</dbReference>
<evidence type="ECO:0000256" key="6">
    <source>
        <dbReference type="SAM" id="MobiDB-lite"/>
    </source>
</evidence>
<accession>A0A8J3PS39</accession>
<dbReference type="SUPFAM" id="SSF49785">
    <property type="entry name" value="Galactose-binding domain-like"/>
    <property type="match status" value="1"/>
</dbReference>
<feature type="compositionally biased region" description="Low complexity" evidence="6">
    <location>
        <begin position="360"/>
        <end position="380"/>
    </location>
</feature>
<evidence type="ECO:0000256" key="7">
    <source>
        <dbReference type="SAM" id="Phobius"/>
    </source>
</evidence>
<dbReference type="SMART" id="SM00382">
    <property type="entry name" value="AAA"/>
    <property type="match status" value="1"/>
</dbReference>
<evidence type="ECO:0000256" key="4">
    <source>
        <dbReference type="ARBA" id="ARBA00022801"/>
    </source>
</evidence>
<dbReference type="Pfam" id="PF02129">
    <property type="entry name" value="Peptidase_S15"/>
    <property type="match status" value="1"/>
</dbReference>
<feature type="domain" description="ABC transporter" evidence="8">
    <location>
        <begin position="631"/>
        <end position="859"/>
    </location>
</feature>
<dbReference type="PANTHER" id="PTHR43335:SF4">
    <property type="entry name" value="ABC TRANSPORTER, ATP-BINDING PROTEIN"/>
    <property type="match status" value="1"/>
</dbReference>
<evidence type="ECO:0000313" key="10">
    <source>
        <dbReference type="Proteomes" id="UP000630097"/>
    </source>
</evidence>